<dbReference type="EMBL" id="HE971709">
    <property type="protein sequence ID" value="CCK25302.1"/>
    <property type="molecule type" value="Genomic_DNA"/>
</dbReference>
<keyword evidence="3" id="KW-1185">Reference proteome</keyword>
<gene>
    <name evidence="2" type="ORF">BN159_0923</name>
</gene>
<accession>K4QWK9</accession>
<reference evidence="2 3" key="1">
    <citation type="journal article" date="2012" name="J. Bacteriol.">
        <title>Genome sequence of the bacterium Streptomyces davawensis JCM 4913 and heterologous production of the unique antibiotic roseoflavin.</title>
        <authorList>
            <person name="Jankowitsch F."/>
            <person name="Schwarz J."/>
            <person name="Ruckert C."/>
            <person name="Gust B."/>
            <person name="Szczepanowski R."/>
            <person name="Blom J."/>
            <person name="Pelzer S."/>
            <person name="Kalinowski J."/>
            <person name="Mack M."/>
        </authorList>
    </citation>
    <scope>NUCLEOTIDE SEQUENCE [LARGE SCALE GENOMIC DNA]</scope>
    <source>
        <strain evidence="3">DSM 101723 / JCM 4913 / KCC S-0913 / 768</strain>
    </source>
</reference>
<proteinExistence type="predicted"/>
<dbReference type="KEGG" id="sdv:BN159_0923"/>
<organism evidence="2 3">
    <name type="scientific">Streptomyces davaonensis (strain DSM 101723 / JCM 4913 / KCC S-0913 / 768)</name>
    <dbReference type="NCBI Taxonomy" id="1214101"/>
    <lineage>
        <taxon>Bacteria</taxon>
        <taxon>Bacillati</taxon>
        <taxon>Actinomycetota</taxon>
        <taxon>Actinomycetes</taxon>
        <taxon>Kitasatosporales</taxon>
        <taxon>Streptomycetaceae</taxon>
        <taxon>Streptomyces</taxon>
    </lineage>
</organism>
<evidence type="ECO:0000313" key="3">
    <source>
        <dbReference type="Proteomes" id="UP000008043"/>
    </source>
</evidence>
<dbReference type="STRING" id="1214101.BN159_0923"/>
<evidence type="ECO:0000256" key="1">
    <source>
        <dbReference type="SAM" id="MobiDB-lite"/>
    </source>
</evidence>
<protein>
    <submittedName>
        <fullName evidence="2">Uncharacterized protein</fullName>
    </submittedName>
</protein>
<dbReference type="AlphaFoldDB" id="K4QWK9"/>
<name>K4QWK9_STRDJ</name>
<dbReference type="HOGENOM" id="CLU_2652791_0_0_11"/>
<sequence length="76" mass="8501">MRADVRFCEGWEKKERCTTLGTDRTVCHPAGQDESGGSRRRTGYPGDTADRIPLSFPARAHRWETKVVGGPRCILP</sequence>
<dbReference type="Proteomes" id="UP000008043">
    <property type="component" value="Chromosome"/>
</dbReference>
<evidence type="ECO:0000313" key="2">
    <source>
        <dbReference type="EMBL" id="CCK25302.1"/>
    </source>
</evidence>
<feature type="region of interest" description="Disordered" evidence="1">
    <location>
        <begin position="24"/>
        <end position="51"/>
    </location>
</feature>